<proteinExistence type="predicted"/>
<comment type="caution">
    <text evidence="3">The sequence shown here is derived from an EMBL/GenBank/DDBJ whole genome shotgun (WGS) entry which is preliminary data.</text>
</comment>
<evidence type="ECO:0000313" key="4">
    <source>
        <dbReference type="Proteomes" id="UP000006242"/>
    </source>
</evidence>
<keyword evidence="4" id="KW-1185">Reference proteome</keyword>
<reference evidence="3 4" key="2">
    <citation type="journal article" date="2013" name="PLoS ONE">
        <title>INDIGO - INtegrated Data Warehouse of MIcrobial GenOmes with Examples from the Red Sea Extremophiles.</title>
        <authorList>
            <person name="Alam I."/>
            <person name="Antunes A."/>
            <person name="Kamau A.A."/>
            <person name="Ba Alawi W."/>
            <person name="Kalkatawi M."/>
            <person name="Stingl U."/>
            <person name="Bajic V.B."/>
        </authorList>
    </citation>
    <scope>NUCLEOTIDE SEQUENCE [LARGE SCALE GENOMIC DNA]</scope>
    <source>
        <strain evidence="3 4">E1L3A</strain>
    </source>
</reference>
<dbReference type="PANTHER" id="PTHR12526:SF630">
    <property type="entry name" value="GLYCOSYLTRANSFERASE"/>
    <property type="match status" value="1"/>
</dbReference>
<keyword evidence="3" id="KW-0808">Transferase</keyword>
<dbReference type="SUPFAM" id="SSF53756">
    <property type="entry name" value="UDP-Glycosyltransferase/glycogen phosphorylase"/>
    <property type="match status" value="1"/>
</dbReference>
<dbReference type="Pfam" id="PF13439">
    <property type="entry name" value="Glyco_transf_4"/>
    <property type="match status" value="1"/>
</dbReference>
<dbReference type="InterPro" id="IPR001296">
    <property type="entry name" value="Glyco_trans_1"/>
</dbReference>
<dbReference type="PANTHER" id="PTHR12526">
    <property type="entry name" value="GLYCOSYLTRANSFERASE"/>
    <property type="match status" value="1"/>
</dbReference>
<dbReference type="Gene3D" id="3.40.50.2000">
    <property type="entry name" value="Glycogen Phosphorylase B"/>
    <property type="match status" value="2"/>
</dbReference>
<gene>
    <name evidence="3" type="ORF">SSPSH_003645</name>
</gene>
<reference evidence="3 4" key="1">
    <citation type="journal article" date="2011" name="J. Bacteriol.">
        <title>Genome sequence of Salinisphaera shabanensis, a gammaproteobacterium from the harsh, variable environment of the brine-seawater interface of the Shaban Deep in the Red Sea.</title>
        <authorList>
            <person name="Antunes A."/>
            <person name="Alam I."/>
            <person name="Bajic V.B."/>
            <person name="Stingl U."/>
        </authorList>
    </citation>
    <scope>NUCLEOTIDE SEQUENCE [LARGE SCALE GENOMIC DNA]</scope>
    <source>
        <strain evidence="3 4">E1L3A</strain>
    </source>
</reference>
<sequence length="350" mass="38586">MLDEIGGHQINVLSIRGGASSFFPMPEGANLATLNHPKKRWLKQLSLPLEIISAIRNTGPDVVIAVDSVHFFYLAAATGLFPKIRFWCWEHFNALSTLGIRRRGLGRRLASILADAVIVLTTEDRRYWRALFGTSPSRLVVIPNPIPHSSAVASPSEDLSPRDATMDGAQSLPNSCARKTVLAAGRLEEQKGFDLLLRSWALIPQRNRAGWLLKIAGEGRLKSELEALAFELGVRDSVEFLGYVDLSYEMCVSDIFALSSRFEGFALVLLEAVSAGLPCVAFSCPSGPKEIVDHGRSGYLVPPGDTVSFAKRLNGLMQSDDLRDKFGEYSAISAERFAWPMVRRKWAELL</sequence>
<dbReference type="GO" id="GO:0016757">
    <property type="term" value="F:glycosyltransferase activity"/>
    <property type="evidence" value="ECO:0007669"/>
    <property type="project" value="UniProtKB-KW"/>
</dbReference>
<evidence type="ECO:0000259" key="2">
    <source>
        <dbReference type="Pfam" id="PF13439"/>
    </source>
</evidence>
<dbReference type="Proteomes" id="UP000006242">
    <property type="component" value="Unassembled WGS sequence"/>
</dbReference>
<dbReference type="Pfam" id="PF00534">
    <property type="entry name" value="Glycos_transf_1"/>
    <property type="match status" value="1"/>
</dbReference>
<evidence type="ECO:0000259" key="1">
    <source>
        <dbReference type="Pfam" id="PF00534"/>
    </source>
</evidence>
<keyword evidence="3" id="KW-0328">Glycosyltransferase</keyword>
<dbReference type="eggNOG" id="COG0438">
    <property type="taxonomic scope" value="Bacteria"/>
</dbReference>
<feature type="domain" description="Glycosyl transferase family 1" evidence="1">
    <location>
        <begin position="178"/>
        <end position="330"/>
    </location>
</feature>
<feature type="domain" description="Glycosyltransferase subfamily 4-like N-terminal" evidence="2">
    <location>
        <begin position="7"/>
        <end position="148"/>
    </location>
</feature>
<evidence type="ECO:0000313" key="3">
    <source>
        <dbReference type="EMBL" id="ERJ17540.1"/>
    </source>
</evidence>
<dbReference type="EC" id="2.4.1.157" evidence="3"/>
<dbReference type="GO" id="GO:1901135">
    <property type="term" value="P:carbohydrate derivative metabolic process"/>
    <property type="evidence" value="ECO:0007669"/>
    <property type="project" value="UniProtKB-ARBA"/>
</dbReference>
<protein>
    <submittedName>
        <fullName evidence="3">12-diacylglycerol 3-glucosyltransferase protein</fullName>
        <ecNumber evidence="3">2.4.1.157</ecNumber>
    </submittedName>
</protein>
<dbReference type="EMBL" id="AFNV02000035">
    <property type="protein sequence ID" value="ERJ17540.1"/>
    <property type="molecule type" value="Genomic_DNA"/>
</dbReference>
<dbReference type="CDD" id="cd03820">
    <property type="entry name" value="GT4_AmsD-like"/>
    <property type="match status" value="1"/>
</dbReference>
<accession>U2EHK7</accession>
<dbReference type="AlphaFoldDB" id="U2EHK7"/>
<organism evidence="3 4">
    <name type="scientific">Salinisphaera shabanensis E1L3A</name>
    <dbReference type="NCBI Taxonomy" id="1033802"/>
    <lineage>
        <taxon>Bacteria</taxon>
        <taxon>Pseudomonadati</taxon>
        <taxon>Pseudomonadota</taxon>
        <taxon>Gammaproteobacteria</taxon>
        <taxon>Salinisphaerales</taxon>
        <taxon>Salinisphaeraceae</taxon>
        <taxon>Salinisphaera</taxon>
    </lineage>
</organism>
<name>U2EHK7_9GAMM</name>
<dbReference type="STRING" id="1033802.SSPSH_003645"/>
<dbReference type="InterPro" id="IPR028098">
    <property type="entry name" value="Glyco_trans_4-like_N"/>
</dbReference>